<keyword evidence="2" id="KW-1133">Transmembrane helix</keyword>
<dbReference type="AlphaFoldDB" id="A0AAV2HMR0"/>
<gene>
    <name evidence="3" type="ORF">GSLYS_00009299001</name>
</gene>
<organism evidence="3 4">
    <name type="scientific">Lymnaea stagnalis</name>
    <name type="common">Great pond snail</name>
    <name type="synonym">Helix stagnalis</name>
    <dbReference type="NCBI Taxonomy" id="6523"/>
    <lineage>
        <taxon>Eukaryota</taxon>
        <taxon>Metazoa</taxon>
        <taxon>Spiralia</taxon>
        <taxon>Lophotrochozoa</taxon>
        <taxon>Mollusca</taxon>
        <taxon>Gastropoda</taxon>
        <taxon>Heterobranchia</taxon>
        <taxon>Euthyneura</taxon>
        <taxon>Panpulmonata</taxon>
        <taxon>Hygrophila</taxon>
        <taxon>Lymnaeoidea</taxon>
        <taxon>Lymnaeidae</taxon>
        <taxon>Lymnaea</taxon>
    </lineage>
</organism>
<comment type="caution">
    <text evidence="3">The sequence shown here is derived from an EMBL/GenBank/DDBJ whole genome shotgun (WGS) entry which is preliminary data.</text>
</comment>
<feature type="transmembrane region" description="Helical" evidence="2">
    <location>
        <begin position="15"/>
        <end position="38"/>
    </location>
</feature>
<reference evidence="3 4" key="1">
    <citation type="submission" date="2024-04" db="EMBL/GenBank/DDBJ databases">
        <authorList>
            <consortium name="Genoscope - CEA"/>
            <person name="William W."/>
        </authorList>
    </citation>
    <scope>NUCLEOTIDE SEQUENCE [LARGE SCALE GENOMIC DNA]</scope>
</reference>
<feature type="compositionally biased region" description="Basic and acidic residues" evidence="1">
    <location>
        <begin position="53"/>
        <end position="65"/>
    </location>
</feature>
<accession>A0AAV2HMR0</accession>
<keyword evidence="2" id="KW-0812">Transmembrane</keyword>
<keyword evidence="2" id="KW-0472">Membrane</keyword>
<evidence type="ECO:0000313" key="3">
    <source>
        <dbReference type="EMBL" id="CAL1535339.1"/>
    </source>
</evidence>
<evidence type="ECO:0000256" key="1">
    <source>
        <dbReference type="SAM" id="MobiDB-lite"/>
    </source>
</evidence>
<sequence>MTYSEKVDHHDNTGLIIGIVFGVGFGVGIIVGCICFLCKRTVCFETIKPNPETGKEKNNINRTDPESPSAETALLNKSRTDDDKTVRVSDTTEDKVKPTTLESGAR</sequence>
<dbReference type="PROSITE" id="PS51257">
    <property type="entry name" value="PROKAR_LIPOPROTEIN"/>
    <property type="match status" value="1"/>
</dbReference>
<dbReference type="EMBL" id="CAXITT010000198">
    <property type="protein sequence ID" value="CAL1535339.1"/>
    <property type="molecule type" value="Genomic_DNA"/>
</dbReference>
<feature type="compositionally biased region" description="Basic and acidic residues" evidence="1">
    <location>
        <begin position="78"/>
        <end position="97"/>
    </location>
</feature>
<proteinExistence type="predicted"/>
<dbReference type="Proteomes" id="UP001497497">
    <property type="component" value="Unassembled WGS sequence"/>
</dbReference>
<evidence type="ECO:0000256" key="2">
    <source>
        <dbReference type="SAM" id="Phobius"/>
    </source>
</evidence>
<protein>
    <submittedName>
        <fullName evidence="3">Uncharacterized protein</fullName>
    </submittedName>
</protein>
<evidence type="ECO:0000313" key="4">
    <source>
        <dbReference type="Proteomes" id="UP001497497"/>
    </source>
</evidence>
<keyword evidence="4" id="KW-1185">Reference proteome</keyword>
<feature type="region of interest" description="Disordered" evidence="1">
    <location>
        <begin position="48"/>
        <end position="106"/>
    </location>
</feature>
<name>A0AAV2HMR0_LYMST</name>